<feature type="transmembrane region" description="Helical" evidence="1">
    <location>
        <begin position="42"/>
        <end position="61"/>
    </location>
</feature>
<gene>
    <name evidence="2" type="ORF">DNK47_00670</name>
</gene>
<dbReference type="Proteomes" id="UP000249762">
    <property type="component" value="Unassembled WGS sequence"/>
</dbReference>
<evidence type="ECO:0000256" key="1">
    <source>
        <dbReference type="SAM" id="Phobius"/>
    </source>
</evidence>
<keyword evidence="1" id="KW-0472">Membrane</keyword>
<evidence type="ECO:0000313" key="3">
    <source>
        <dbReference type="Proteomes" id="UP000249762"/>
    </source>
</evidence>
<sequence length="132" mass="14724">MQKLSTLEKKEILAGFAKSTKTQVVKPKAVSQRVPSQLDSKLYWLINNVALIALTTVPWLITFGEGIYSLVAKKPNSYSNYSGEGRSYGGGFGSMDARRSYYAYASEAFRPTMRFSPMPYSNGITFGMPWLN</sequence>
<name>A0A328PR54_9MOLU</name>
<dbReference type="EMBL" id="QKVO01000001">
    <property type="protein sequence ID" value="RAO95348.1"/>
    <property type="molecule type" value="Genomic_DNA"/>
</dbReference>
<evidence type="ECO:0000313" key="2">
    <source>
        <dbReference type="EMBL" id="RAO95348.1"/>
    </source>
</evidence>
<reference evidence="3" key="1">
    <citation type="submission" date="2018-06" db="EMBL/GenBank/DDBJ databases">
        <authorList>
            <person name="Martinez Ocampo F."/>
            <person name="Quiroz Castaneda R.E."/>
            <person name="Rojas Lopez X."/>
        </authorList>
    </citation>
    <scope>NUCLEOTIDE SEQUENCE [LARGE SCALE GENOMIC DNA]</scope>
    <source>
        <strain evidence="3">INIFAP02</strain>
    </source>
</reference>
<comment type="caution">
    <text evidence="2">The sequence shown here is derived from an EMBL/GenBank/DDBJ whole genome shotgun (WGS) entry which is preliminary data.</text>
</comment>
<dbReference type="RefSeq" id="WP_112665009.1">
    <property type="nucleotide sequence ID" value="NZ_QKVO01000001.1"/>
</dbReference>
<keyword evidence="1" id="KW-1133">Transmembrane helix</keyword>
<protein>
    <submittedName>
        <fullName evidence="2">Uncharacterized protein</fullName>
    </submittedName>
</protein>
<keyword evidence="1" id="KW-0812">Transmembrane</keyword>
<dbReference type="OrthoDB" id="399164at2"/>
<keyword evidence="3" id="KW-1185">Reference proteome</keyword>
<organism evidence="2 3">
    <name type="scientific">Mycoplasma wenyonii</name>
    <dbReference type="NCBI Taxonomy" id="65123"/>
    <lineage>
        <taxon>Bacteria</taxon>
        <taxon>Bacillati</taxon>
        <taxon>Mycoplasmatota</taxon>
        <taxon>Mollicutes</taxon>
        <taxon>Mycoplasmataceae</taxon>
        <taxon>Mycoplasma</taxon>
    </lineage>
</organism>
<accession>A0A328PR54</accession>
<proteinExistence type="predicted"/>
<dbReference type="AlphaFoldDB" id="A0A328PR54"/>